<evidence type="ECO:0000313" key="3">
    <source>
        <dbReference type="Proteomes" id="UP000190339"/>
    </source>
</evidence>
<accession>A0A1T5ED64</accession>
<proteinExistence type="predicted"/>
<organism evidence="2 3">
    <name type="scientific">Maribacter arcticus</name>
    <dbReference type="NCBI Taxonomy" id="561365"/>
    <lineage>
        <taxon>Bacteria</taxon>
        <taxon>Pseudomonadati</taxon>
        <taxon>Bacteroidota</taxon>
        <taxon>Flavobacteriia</taxon>
        <taxon>Flavobacteriales</taxon>
        <taxon>Flavobacteriaceae</taxon>
        <taxon>Maribacter</taxon>
    </lineage>
</organism>
<feature type="region of interest" description="Disordered" evidence="1">
    <location>
        <begin position="74"/>
        <end position="109"/>
    </location>
</feature>
<gene>
    <name evidence="2" type="ORF">SAMN05660866_03425</name>
</gene>
<evidence type="ECO:0000256" key="1">
    <source>
        <dbReference type="SAM" id="MobiDB-lite"/>
    </source>
</evidence>
<dbReference type="AlphaFoldDB" id="A0A1T5ED64"/>
<name>A0A1T5ED64_9FLAO</name>
<dbReference type="EMBL" id="FUYL01000012">
    <property type="protein sequence ID" value="SKB81675.1"/>
    <property type="molecule type" value="Genomic_DNA"/>
</dbReference>
<dbReference type="STRING" id="561365.SAMN05660866_03425"/>
<keyword evidence="3" id="KW-1185">Reference proteome</keyword>
<reference evidence="3" key="1">
    <citation type="submission" date="2017-02" db="EMBL/GenBank/DDBJ databases">
        <authorList>
            <person name="Varghese N."/>
            <person name="Submissions S."/>
        </authorList>
    </citation>
    <scope>NUCLEOTIDE SEQUENCE [LARGE SCALE GENOMIC DNA]</scope>
    <source>
        <strain evidence="3">DSM 23546</strain>
    </source>
</reference>
<evidence type="ECO:0000313" key="2">
    <source>
        <dbReference type="EMBL" id="SKB81675.1"/>
    </source>
</evidence>
<dbReference type="Proteomes" id="UP000190339">
    <property type="component" value="Unassembled WGS sequence"/>
</dbReference>
<sequence length="109" mass="13191">MNKKDILYYAYGYLKFLSESNNSDEDLYIRLNIMIARYSKDKLIRSHRRYQNNLNRVIWDIEDKIGHRNAFPELYSNQSYNNNNNDDDNGNDNYNPDLDLDQQHPDFYV</sequence>
<feature type="compositionally biased region" description="Low complexity" evidence="1">
    <location>
        <begin position="74"/>
        <end position="84"/>
    </location>
</feature>
<protein>
    <submittedName>
        <fullName evidence="2">Uncharacterized protein</fullName>
    </submittedName>
</protein>